<comment type="caution">
    <text evidence="2">The sequence shown here is derived from an EMBL/GenBank/DDBJ whole genome shotgun (WGS) entry which is preliminary data.</text>
</comment>
<gene>
    <name evidence="2" type="ORF">COB21_02460</name>
</gene>
<accession>A0A2A4X705</accession>
<dbReference type="AlphaFoldDB" id="A0A2A4X705"/>
<proteinExistence type="predicted"/>
<organism evidence="2 3">
    <name type="scientific">Aerophobetes bacterium</name>
    <dbReference type="NCBI Taxonomy" id="2030807"/>
    <lineage>
        <taxon>Bacteria</taxon>
        <taxon>Candidatus Aerophobota</taxon>
    </lineage>
</organism>
<reference evidence="3" key="1">
    <citation type="submission" date="2017-08" db="EMBL/GenBank/DDBJ databases">
        <title>A dynamic microbial community with high functional redundancy inhabits the cold, oxic subseafloor aquifer.</title>
        <authorList>
            <person name="Tully B.J."/>
            <person name="Wheat C.G."/>
            <person name="Glazer B.T."/>
            <person name="Huber J.A."/>
        </authorList>
    </citation>
    <scope>NUCLEOTIDE SEQUENCE [LARGE SCALE GENOMIC DNA]</scope>
</reference>
<name>A0A2A4X705_UNCAE</name>
<protein>
    <submittedName>
        <fullName evidence="2">Uncharacterized protein</fullName>
    </submittedName>
</protein>
<feature type="chain" id="PRO_5012811154" evidence="1">
    <location>
        <begin position="24"/>
        <end position="138"/>
    </location>
</feature>
<dbReference type="EMBL" id="NVUK01000012">
    <property type="protein sequence ID" value="PCI77835.1"/>
    <property type="molecule type" value="Genomic_DNA"/>
</dbReference>
<evidence type="ECO:0000313" key="2">
    <source>
        <dbReference type="EMBL" id="PCI77835.1"/>
    </source>
</evidence>
<keyword evidence="1" id="KW-0732">Signal</keyword>
<evidence type="ECO:0000256" key="1">
    <source>
        <dbReference type="SAM" id="SignalP"/>
    </source>
</evidence>
<evidence type="ECO:0000313" key="3">
    <source>
        <dbReference type="Proteomes" id="UP000218775"/>
    </source>
</evidence>
<sequence>MKKLFSALIVLSCLLSFAYSEMASVIDVILENQAYCVSSIEGDRLFIKPDKIVPTSNGILVDVNGKDMYPLPALYYSPQGHFIHTDMSTPSSGKTVQAQTCRVKPIMPKGKCPYCNTATTAWGDCWNRECEYYGKRVL</sequence>
<feature type="signal peptide" evidence="1">
    <location>
        <begin position="1"/>
        <end position="23"/>
    </location>
</feature>
<dbReference type="Proteomes" id="UP000218775">
    <property type="component" value="Unassembled WGS sequence"/>
</dbReference>